<proteinExistence type="predicted"/>
<name>A0AAU9J1S5_9CILI</name>
<sequence length="120" mass="13777">MTARSFVKFLKIGIWKDFGVKTCFLNSELTWNMPFIMDFSLEELIERIGYSKSWASSSSVGSICKNLISFGESLGLERHISEQIILSSLDSFFFSFFKAHFEASSMLMMISDVSRIISEW</sequence>
<protein>
    <recommendedName>
        <fullName evidence="3">Maturase K</fullName>
    </recommendedName>
</protein>
<gene>
    <name evidence="1" type="ORF">BSTOLATCC_MIC27696</name>
</gene>
<evidence type="ECO:0000313" key="1">
    <source>
        <dbReference type="EMBL" id="CAG9321128.1"/>
    </source>
</evidence>
<evidence type="ECO:0000313" key="2">
    <source>
        <dbReference type="Proteomes" id="UP001162131"/>
    </source>
</evidence>
<comment type="caution">
    <text evidence="1">The sequence shown here is derived from an EMBL/GenBank/DDBJ whole genome shotgun (WGS) entry which is preliminary data.</text>
</comment>
<keyword evidence="2" id="KW-1185">Reference proteome</keyword>
<dbReference type="Proteomes" id="UP001162131">
    <property type="component" value="Unassembled WGS sequence"/>
</dbReference>
<evidence type="ECO:0008006" key="3">
    <source>
        <dbReference type="Google" id="ProtNLM"/>
    </source>
</evidence>
<accession>A0AAU9J1S5</accession>
<reference evidence="1" key="1">
    <citation type="submission" date="2021-09" db="EMBL/GenBank/DDBJ databases">
        <authorList>
            <consortium name="AG Swart"/>
            <person name="Singh M."/>
            <person name="Singh A."/>
            <person name="Seah K."/>
            <person name="Emmerich C."/>
        </authorList>
    </citation>
    <scope>NUCLEOTIDE SEQUENCE</scope>
    <source>
        <strain evidence="1">ATCC30299</strain>
    </source>
</reference>
<dbReference type="AlphaFoldDB" id="A0AAU9J1S5"/>
<organism evidence="1 2">
    <name type="scientific">Blepharisma stoltei</name>
    <dbReference type="NCBI Taxonomy" id="1481888"/>
    <lineage>
        <taxon>Eukaryota</taxon>
        <taxon>Sar</taxon>
        <taxon>Alveolata</taxon>
        <taxon>Ciliophora</taxon>
        <taxon>Postciliodesmatophora</taxon>
        <taxon>Heterotrichea</taxon>
        <taxon>Heterotrichida</taxon>
        <taxon>Blepharismidae</taxon>
        <taxon>Blepharisma</taxon>
    </lineage>
</organism>
<dbReference type="EMBL" id="CAJZBQ010000027">
    <property type="protein sequence ID" value="CAG9321128.1"/>
    <property type="molecule type" value="Genomic_DNA"/>
</dbReference>